<evidence type="ECO:0000313" key="3">
    <source>
        <dbReference type="Proteomes" id="UP001500320"/>
    </source>
</evidence>
<feature type="domain" description="VTC" evidence="1">
    <location>
        <begin position="27"/>
        <end position="232"/>
    </location>
</feature>
<dbReference type="InterPro" id="IPR018966">
    <property type="entry name" value="VTC_domain"/>
</dbReference>
<name>A0ABP6NZZ5_9ACTN</name>
<dbReference type="SUPFAM" id="SSF55154">
    <property type="entry name" value="CYTH-like phosphatases"/>
    <property type="match status" value="1"/>
</dbReference>
<dbReference type="EMBL" id="BAAAUT010000077">
    <property type="protein sequence ID" value="GAA3163001.1"/>
    <property type="molecule type" value="Genomic_DNA"/>
</dbReference>
<dbReference type="RefSeq" id="WP_344865848.1">
    <property type="nucleotide sequence ID" value="NZ_BAAAUT010000077.1"/>
</dbReference>
<dbReference type="Proteomes" id="UP001500320">
    <property type="component" value="Unassembled WGS sequence"/>
</dbReference>
<dbReference type="InterPro" id="IPR042267">
    <property type="entry name" value="VTC_sf"/>
</dbReference>
<accession>A0ABP6NZZ5</accession>
<dbReference type="CDD" id="cd07750">
    <property type="entry name" value="PolyPPase_VTC_like"/>
    <property type="match status" value="1"/>
</dbReference>
<dbReference type="Gene3D" id="3.20.100.30">
    <property type="entry name" value="VTC, catalytic tunnel domain"/>
    <property type="match status" value="1"/>
</dbReference>
<sequence>MIPADGLDRFRPITLDELTARASLLTRLDRKYLLPAAGLTAFLHGLPGDVRVLRIDRRHAFSYRSVYFDTPELDCYLAAARRRRRRFKLRIRGYLDSGEHFTEVKIRGLRGTTVKRRTPYTGDGSHLGAEARAYAGAVLAEAAIPADGLRFVPVLTTRYRRTTLFVPSTGSRVTVDTELSWALPDGTVLHLPERAIVETKSGRSASEADRLLRSLGHRPAPVSKYATGLAALRPGLPAHRWLPVLRRHFPVPAPGTHPHR</sequence>
<protein>
    <submittedName>
        <fullName evidence="2">VTC domain-containing protein</fullName>
    </submittedName>
</protein>
<reference evidence="3" key="1">
    <citation type="journal article" date="2019" name="Int. J. Syst. Evol. Microbiol.">
        <title>The Global Catalogue of Microorganisms (GCM) 10K type strain sequencing project: providing services to taxonomists for standard genome sequencing and annotation.</title>
        <authorList>
            <consortium name="The Broad Institute Genomics Platform"/>
            <consortium name="The Broad Institute Genome Sequencing Center for Infectious Disease"/>
            <person name="Wu L."/>
            <person name="Ma J."/>
        </authorList>
    </citation>
    <scope>NUCLEOTIDE SEQUENCE [LARGE SCALE GENOMIC DNA]</scope>
    <source>
        <strain evidence="3">JCM 9373</strain>
    </source>
</reference>
<keyword evidence="3" id="KW-1185">Reference proteome</keyword>
<evidence type="ECO:0000259" key="1">
    <source>
        <dbReference type="Pfam" id="PF09359"/>
    </source>
</evidence>
<proteinExistence type="predicted"/>
<evidence type="ECO:0000313" key="2">
    <source>
        <dbReference type="EMBL" id="GAA3163001.1"/>
    </source>
</evidence>
<dbReference type="Pfam" id="PF09359">
    <property type="entry name" value="VTC"/>
    <property type="match status" value="1"/>
</dbReference>
<comment type="caution">
    <text evidence="2">The sequence shown here is derived from an EMBL/GenBank/DDBJ whole genome shotgun (WGS) entry which is preliminary data.</text>
</comment>
<organism evidence="2 3">
    <name type="scientific">Planomonospora alba</name>
    <dbReference type="NCBI Taxonomy" id="161354"/>
    <lineage>
        <taxon>Bacteria</taxon>
        <taxon>Bacillati</taxon>
        <taxon>Actinomycetota</taxon>
        <taxon>Actinomycetes</taxon>
        <taxon>Streptosporangiales</taxon>
        <taxon>Streptosporangiaceae</taxon>
        <taxon>Planomonospora</taxon>
    </lineage>
</organism>
<dbReference type="InterPro" id="IPR033469">
    <property type="entry name" value="CYTH-like_dom_sf"/>
</dbReference>
<gene>
    <name evidence="2" type="ORF">GCM10010466_62450</name>
</gene>